<sequence length="252" mass="27836">MNVKILASGSSGNCIHIQSGKTGILIDAGLPKTKIEKRLLENDIDPTKIKAIFITHAHADHVKGLPLANKYKIPVYAGEGEWKNINTVDDDLCRFITKHSGAYTVVDLGEIKLSPFRTHHDAYEPLGYAIEDCSGKRCCVVLDTGKVDDDMLKMMEGSSIFIVEANHDPDMVEMSNYPNSVKGRILSHIGHLSNDQTVEALKRLVKGRGEHIYLTHLSNNNNLPALAEATVKRALSRKGFNEGTHYHLEVIA</sequence>
<keyword evidence="1" id="KW-0945">Host-virus interaction</keyword>
<dbReference type="InterPro" id="IPR001279">
    <property type="entry name" value="Metallo-B-lactamas"/>
</dbReference>
<dbReference type="SMART" id="SM00849">
    <property type="entry name" value="Lactamase_B"/>
    <property type="match status" value="1"/>
</dbReference>
<evidence type="ECO:0000259" key="5">
    <source>
        <dbReference type="SMART" id="SM00849"/>
    </source>
</evidence>
<keyword evidence="6" id="KW-0378">Hydrolase</keyword>
<keyword evidence="7" id="KW-1185">Reference proteome</keyword>
<evidence type="ECO:0000256" key="3">
    <source>
        <dbReference type="ARBA" id="ARBA00034293"/>
    </source>
</evidence>
<evidence type="ECO:0000313" key="6">
    <source>
        <dbReference type="EMBL" id="AJK27778.1"/>
    </source>
</evidence>
<dbReference type="Proteomes" id="UP000032129">
    <property type="component" value="Segment"/>
</dbReference>
<evidence type="ECO:0000313" key="7">
    <source>
        <dbReference type="Proteomes" id="UP000032129"/>
    </source>
</evidence>
<protein>
    <submittedName>
        <fullName evidence="6">Beta-lactamase-like hydrolase</fullName>
    </submittedName>
</protein>
<evidence type="ECO:0000256" key="1">
    <source>
        <dbReference type="ARBA" id="ARBA00022632"/>
    </source>
</evidence>
<accession>A0A0C5AJ83</accession>
<name>A0A0C5AJ83_9CAUD</name>
<evidence type="ECO:0000256" key="4">
    <source>
        <dbReference type="ARBA" id="ARBA00034308"/>
    </source>
</evidence>
<dbReference type="PANTHER" id="PTHR47619">
    <property type="entry name" value="METALLO-HYDROLASE YYCJ-RELATED"/>
    <property type="match status" value="1"/>
</dbReference>
<evidence type="ECO:0000256" key="2">
    <source>
        <dbReference type="ARBA" id="ARBA00023280"/>
    </source>
</evidence>
<comment type="similarity">
    <text evidence="4">Belongs to the anti-Pycsar protein Apyc1 family.</text>
</comment>
<dbReference type="KEGG" id="vg:26629232"/>
<dbReference type="GO" id="GO:0052170">
    <property type="term" value="P:symbiont-mediated suppression of host innate immune response"/>
    <property type="evidence" value="ECO:0007669"/>
    <property type="project" value="UniProtKB-KW"/>
</dbReference>
<feature type="domain" description="Metallo-beta-lactamase" evidence="5">
    <location>
        <begin position="11"/>
        <end position="191"/>
    </location>
</feature>
<keyword evidence="1" id="KW-1090">Inhibition of host innate immune response by virus</keyword>
<dbReference type="PANTHER" id="PTHR47619:SF1">
    <property type="entry name" value="EXODEOXYRIBONUCLEASE WALJ"/>
    <property type="match status" value="1"/>
</dbReference>
<reference evidence="6 7" key="1">
    <citation type="journal article" date="2015" name="Genome Announc.">
        <title>Genome Sequences of Six Paenibacillus larvae Siphoviridae Phages.</title>
        <authorList>
            <person name="Carson S."/>
            <person name="Bruff E."/>
            <person name="DeFoor W."/>
            <person name="Dums J."/>
            <person name="Groth A."/>
            <person name="Hatfield T."/>
            <person name="Iyer A."/>
            <person name="Joshi K."/>
            <person name="McAdams S."/>
            <person name="Miles D."/>
            <person name="Miller D."/>
            <person name="Oufkir A."/>
            <person name="Raynor B."/>
            <person name="Riley S."/>
            <person name="Roland S."/>
            <person name="Rozier H."/>
            <person name="Talley S."/>
            <person name="Miller E.S."/>
        </authorList>
    </citation>
    <scope>NUCLEOTIDE SEQUENCE [LARGE SCALE GENOMIC DNA]</scope>
</reference>
<dbReference type="OrthoDB" id="6908at10239"/>
<dbReference type="GO" id="GO:0016787">
    <property type="term" value="F:hydrolase activity"/>
    <property type="evidence" value="ECO:0007669"/>
    <property type="project" value="UniProtKB-KW"/>
</dbReference>
<comment type="function">
    <text evidence="3">Counteracts the host Pycsar antiviral defense system. Phosphodiesterase that enables metal-dependent hydrolysis of host cyclic nucleotide Pycsar defense signals such as cCMP and cUMP.</text>
</comment>
<dbReference type="InterPro" id="IPR036866">
    <property type="entry name" value="RibonucZ/Hydroxyglut_hydro"/>
</dbReference>
<dbReference type="Gene3D" id="3.60.15.10">
    <property type="entry name" value="Ribonuclease Z/Hydroxyacylglutathione hydrolase-like"/>
    <property type="match status" value="1"/>
</dbReference>
<dbReference type="GeneID" id="26629232"/>
<proteinExistence type="inferred from homology"/>
<dbReference type="InterPro" id="IPR052533">
    <property type="entry name" value="WalJ/YycJ-like"/>
</dbReference>
<keyword evidence="2" id="KW-0899">Viral immunoevasion</keyword>
<dbReference type="RefSeq" id="YP_009202260.1">
    <property type="nucleotide sequence ID" value="NC_028841.1"/>
</dbReference>
<dbReference type="SUPFAM" id="SSF56281">
    <property type="entry name" value="Metallo-hydrolase/oxidoreductase"/>
    <property type="match status" value="1"/>
</dbReference>
<gene>
    <name evidence="6" type="ORF">LILY_54</name>
</gene>
<dbReference type="Pfam" id="PF12706">
    <property type="entry name" value="Lactamase_B_2"/>
    <property type="match status" value="1"/>
</dbReference>
<organism evidence="6 7">
    <name type="scientific">Bacteriophage Lily</name>
    <dbReference type="NCBI Taxonomy" id="1589751"/>
    <lineage>
        <taxon>Viruses</taxon>
        <taxon>Duplodnaviria</taxon>
        <taxon>Heunggongvirae</taxon>
        <taxon>Uroviricota</taxon>
        <taxon>Caudoviricetes</taxon>
        <taxon>Lilyvirus</taxon>
        <taxon>Lilyvirus lily</taxon>
    </lineage>
</organism>
<dbReference type="EMBL" id="KP296792">
    <property type="protein sequence ID" value="AJK27778.1"/>
    <property type="molecule type" value="Genomic_DNA"/>
</dbReference>